<evidence type="ECO:0000256" key="10">
    <source>
        <dbReference type="SAM" id="Phobius"/>
    </source>
</evidence>
<keyword evidence="5" id="KW-0551">Lipid droplet</keyword>
<keyword evidence="8 10" id="KW-0472">Membrane</keyword>
<comment type="function">
    <text evidence="1">May have a structural role to stabilize the lipid body during desiccation of the seed by preventing coalescence of the oil. Probably interacts with both lipid and phospholipid moieties of lipid bodies. May also provide recognition signals for specific lipase anchorage in lipolysis during seedling growth.</text>
</comment>
<evidence type="ECO:0000256" key="8">
    <source>
        <dbReference type="ARBA" id="ARBA00023136"/>
    </source>
</evidence>
<feature type="transmembrane region" description="Helical" evidence="10">
    <location>
        <begin position="53"/>
        <end position="86"/>
    </location>
</feature>
<name>A0A9Q0NVU9_SALVM</name>
<accession>A0A9Q0NVU9</accession>
<evidence type="ECO:0000256" key="1">
    <source>
        <dbReference type="ARBA" id="ARBA00002582"/>
    </source>
</evidence>
<organism evidence="11 12">
    <name type="scientific">Salix viminalis</name>
    <name type="common">Common osier</name>
    <name type="synonym">Basket willow</name>
    <dbReference type="NCBI Taxonomy" id="40686"/>
    <lineage>
        <taxon>Eukaryota</taxon>
        <taxon>Viridiplantae</taxon>
        <taxon>Streptophyta</taxon>
        <taxon>Embryophyta</taxon>
        <taxon>Tracheophyta</taxon>
        <taxon>Spermatophyta</taxon>
        <taxon>Magnoliopsida</taxon>
        <taxon>eudicotyledons</taxon>
        <taxon>Gunneridae</taxon>
        <taxon>Pentapetalae</taxon>
        <taxon>rosids</taxon>
        <taxon>fabids</taxon>
        <taxon>Malpighiales</taxon>
        <taxon>Salicaceae</taxon>
        <taxon>Saliceae</taxon>
        <taxon>Salix</taxon>
    </lineage>
</organism>
<feature type="region of interest" description="Disordered" evidence="9">
    <location>
        <begin position="1"/>
        <end position="29"/>
    </location>
</feature>
<comment type="subcellular location">
    <subcellularLocation>
        <location evidence="3">Lipid droplet</location>
    </subcellularLocation>
    <subcellularLocation>
        <location evidence="2">Membrane</location>
        <topology evidence="2">Multi-pass membrane protein</topology>
    </subcellularLocation>
</comment>
<dbReference type="GO" id="GO:0012511">
    <property type="term" value="C:monolayer-surrounded lipid storage body"/>
    <property type="evidence" value="ECO:0007669"/>
    <property type="project" value="InterPro"/>
</dbReference>
<dbReference type="Pfam" id="PF01277">
    <property type="entry name" value="Oleosin"/>
    <property type="match status" value="1"/>
</dbReference>
<dbReference type="GO" id="GO:0048608">
    <property type="term" value="P:reproductive structure development"/>
    <property type="evidence" value="ECO:0007669"/>
    <property type="project" value="UniProtKB-ARBA"/>
</dbReference>
<evidence type="ECO:0000256" key="5">
    <source>
        <dbReference type="ARBA" id="ARBA00022677"/>
    </source>
</evidence>
<dbReference type="InterPro" id="IPR000136">
    <property type="entry name" value="Oleosin"/>
</dbReference>
<dbReference type="PANTHER" id="PTHR33203:SF4">
    <property type="entry name" value="F27J15.22"/>
    <property type="match status" value="1"/>
</dbReference>
<reference evidence="11" key="2">
    <citation type="journal article" date="2023" name="Int. J. Mol. Sci.">
        <title>De Novo Assembly and Annotation of 11 Diverse Shrub Willow (Salix) Genomes Reveals Novel Gene Organization in Sex-Linked Regions.</title>
        <authorList>
            <person name="Hyden B."/>
            <person name="Feng K."/>
            <person name="Yates T.B."/>
            <person name="Jawdy S."/>
            <person name="Cereghino C."/>
            <person name="Smart L.B."/>
            <person name="Muchero W."/>
        </authorList>
    </citation>
    <scope>NUCLEOTIDE SEQUENCE [LARGE SCALE GENOMIC DNA]</scope>
    <source>
        <tissue evidence="11">Shoot tip</tissue>
    </source>
</reference>
<reference evidence="11" key="1">
    <citation type="submission" date="2022-11" db="EMBL/GenBank/DDBJ databases">
        <authorList>
            <person name="Hyden B.L."/>
            <person name="Feng K."/>
            <person name="Yates T."/>
            <person name="Jawdy S."/>
            <person name="Smart L.B."/>
            <person name="Muchero W."/>
        </authorList>
    </citation>
    <scope>NUCLEOTIDE SEQUENCE</scope>
    <source>
        <tissue evidence="11">Shoot tip</tissue>
    </source>
</reference>
<dbReference type="PANTHER" id="PTHR33203">
    <property type="entry name" value="OLEOSIN"/>
    <property type="match status" value="1"/>
</dbReference>
<dbReference type="EMBL" id="JAPFFL010000015">
    <property type="protein sequence ID" value="KAJ6676933.1"/>
    <property type="molecule type" value="Genomic_DNA"/>
</dbReference>
<evidence type="ECO:0000256" key="2">
    <source>
        <dbReference type="ARBA" id="ARBA00004141"/>
    </source>
</evidence>
<evidence type="ECO:0000256" key="6">
    <source>
        <dbReference type="ARBA" id="ARBA00022692"/>
    </source>
</evidence>
<protein>
    <submittedName>
        <fullName evidence="11">F27J15.22</fullName>
    </submittedName>
</protein>
<feature type="transmembrane region" description="Helical" evidence="10">
    <location>
        <begin position="92"/>
        <end position="120"/>
    </location>
</feature>
<comment type="similarity">
    <text evidence="4">Belongs to the oleosin family.</text>
</comment>
<proteinExistence type="inferred from homology"/>
<dbReference type="Proteomes" id="UP001151529">
    <property type="component" value="Chromosome 15Z"/>
</dbReference>
<evidence type="ECO:0000313" key="11">
    <source>
        <dbReference type="EMBL" id="KAJ6676933.1"/>
    </source>
</evidence>
<evidence type="ECO:0000256" key="7">
    <source>
        <dbReference type="ARBA" id="ARBA00022989"/>
    </source>
</evidence>
<comment type="caution">
    <text evidence="11">The sequence shown here is derived from an EMBL/GenBank/DDBJ whole genome shotgun (WGS) entry which is preliminary data.</text>
</comment>
<dbReference type="AlphaFoldDB" id="A0A9Q0NVU9"/>
<evidence type="ECO:0000256" key="4">
    <source>
        <dbReference type="ARBA" id="ARBA00010858"/>
    </source>
</evidence>
<dbReference type="GO" id="GO:0019915">
    <property type="term" value="P:lipid storage"/>
    <property type="evidence" value="ECO:0007669"/>
    <property type="project" value="TreeGrafter"/>
</dbReference>
<dbReference type="OrthoDB" id="2016943at2759"/>
<keyword evidence="6 10" id="KW-0812">Transmembrane</keyword>
<keyword evidence="12" id="KW-1185">Reference proteome</keyword>
<sequence length="174" mass="19138">MSSFYPKLSPMADRAPTQRARGSTTTLTTNNGSTFLRKLQTHIGSNSTQLVGFLTLIISGSILLLFTGITIIGAVLGLIFFTPLIIVSSPIWFPIAIVVFFAVAEFLSLCGFGLTFMAGLSWMYRYFRRLNPPGSDQVDYARNRIYDTASHVKDYAREYGGYLQSKVMDAAPGA</sequence>
<dbReference type="GO" id="GO:0009791">
    <property type="term" value="P:post-embryonic development"/>
    <property type="evidence" value="ECO:0007669"/>
    <property type="project" value="UniProtKB-ARBA"/>
</dbReference>
<evidence type="ECO:0000256" key="9">
    <source>
        <dbReference type="SAM" id="MobiDB-lite"/>
    </source>
</evidence>
<dbReference type="GO" id="GO:0016020">
    <property type="term" value="C:membrane"/>
    <property type="evidence" value="ECO:0007669"/>
    <property type="project" value="UniProtKB-SubCell"/>
</dbReference>
<gene>
    <name evidence="11" type="ORF">OIU85_010143</name>
</gene>
<evidence type="ECO:0000313" key="12">
    <source>
        <dbReference type="Proteomes" id="UP001151529"/>
    </source>
</evidence>
<keyword evidence="7 10" id="KW-1133">Transmembrane helix</keyword>
<evidence type="ECO:0000256" key="3">
    <source>
        <dbReference type="ARBA" id="ARBA00004502"/>
    </source>
</evidence>